<evidence type="ECO:0000313" key="4">
    <source>
        <dbReference type="Proteomes" id="UP001150569"/>
    </source>
</evidence>
<evidence type="ECO:0000256" key="1">
    <source>
        <dbReference type="SAM" id="MobiDB-lite"/>
    </source>
</evidence>
<feature type="signal peptide" evidence="2">
    <location>
        <begin position="1"/>
        <end position="20"/>
    </location>
</feature>
<feature type="chain" id="PRO_5040920231" evidence="2">
    <location>
        <begin position="21"/>
        <end position="166"/>
    </location>
</feature>
<name>A0A9W7ZWF1_9FUNG</name>
<organism evidence="3 4">
    <name type="scientific">Tieghemiomyces parasiticus</name>
    <dbReference type="NCBI Taxonomy" id="78921"/>
    <lineage>
        <taxon>Eukaryota</taxon>
        <taxon>Fungi</taxon>
        <taxon>Fungi incertae sedis</taxon>
        <taxon>Zoopagomycota</taxon>
        <taxon>Kickxellomycotina</taxon>
        <taxon>Dimargaritomycetes</taxon>
        <taxon>Dimargaritales</taxon>
        <taxon>Dimargaritaceae</taxon>
        <taxon>Tieghemiomyces</taxon>
    </lineage>
</organism>
<evidence type="ECO:0000256" key="2">
    <source>
        <dbReference type="SAM" id="SignalP"/>
    </source>
</evidence>
<proteinExistence type="predicted"/>
<dbReference type="AlphaFoldDB" id="A0A9W7ZWF1"/>
<reference evidence="3" key="1">
    <citation type="submission" date="2022-07" db="EMBL/GenBank/DDBJ databases">
        <title>Phylogenomic reconstructions and comparative analyses of Kickxellomycotina fungi.</title>
        <authorList>
            <person name="Reynolds N.K."/>
            <person name="Stajich J.E."/>
            <person name="Barry K."/>
            <person name="Grigoriev I.V."/>
            <person name="Crous P."/>
            <person name="Smith M.E."/>
        </authorList>
    </citation>
    <scope>NUCLEOTIDE SEQUENCE</scope>
    <source>
        <strain evidence="3">RSA 861</strain>
    </source>
</reference>
<protein>
    <submittedName>
        <fullName evidence="3">Uncharacterized protein</fullName>
    </submittedName>
</protein>
<evidence type="ECO:0000313" key="3">
    <source>
        <dbReference type="EMBL" id="KAJ1917555.1"/>
    </source>
</evidence>
<sequence length="166" mass="18891">MLVIFVLSLGAVLTGPPASAQPLLQAAGGNSLIRSEHSLAIPVLGHNKLASEKLPQTPTTRPKALQTADDKEKENRWSAPTEYDMARFCYTYLWQLPENENFRTKVNPKYILSQEEFNEVALYYRYQGMPQPTPSTSWLLAFDDWFQSMKSYLPQCRETMNRATKG</sequence>
<feature type="region of interest" description="Disordered" evidence="1">
    <location>
        <begin position="51"/>
        <end position="77"/>
    </location>
</feature>
<keyword evidence="2" id="KW-0732">Signal</keyword>
<comment type="caution">
    <text evidence="3">The sequence shown here is derived from an EMBL/GenBank/DDBJ whole genome shotgun (WGS) entry which is preliminary data.</text>
</comment>
<gene>
    <name evidence="3" type="ORF">IWQ60_007751</name>
</gene>
<accession>A0A9W7ZWF1</accession>
<dbReference type="EMBL" id="JANBPT010000537">
    <property type="protein sequence ID" value="KAJ1917555.1"/>
    <property type="molecule type" value="Genomic_DNA"/>
</dbReference>
<dbReference type="Proteomes" id="UP001150569">
    <property type="component" value="Unassembled WGS sequence"/>
</dbReference>
<keyword evidence="4" id="KW-1185">Reference proteome</keyword>